<dbReference type="EMBL" id="CP001103">
    <property type="protein sequence ID" value="AEA99083.1"/>
    <property type="molecule type" value="Genomic_DNA"/>
</dbReference>
<name>F2GCC7_ALTMD</name>
<reference evidence="1 2" key="1">
    <citation type="journal article" date="2008" name="ISME J.">
        <title>Comparative genomics of two ecotypes of the marine planktonic copiotroph Alteromonas macleodii suggests alternative lifestyles associated with different kinds of particulate organic matter.</title>
        <authorList>
            <person name="Ivars-Martinez E."/>
            <person name="Martin-Cuadrado A.B."/>
            <person name="D'Auria G."/>
            <person name="Mira A."/>
            <person name="Ferriera S."/>
            <person name="Johnson J."/>
            <person name="Friedman R."/>
            <person name="Rodriguez-Valera F."/>
        </authorList>
    </citation>
    <scope>NUCLEOTIDE SEQUENCE [LARGE SCALE GENOMIC DNA]</scope>
    <source>
        <strain evidence="2">DSM 17117 / CIP 110805 / LMG 28347 / Deep ecotype</strain>
    </source>
</reference>
<gene>
    <name evidence="1" type="ordered locus">MADE_1014745</name>
</gene>
<proteinExistence type="predicted"/>
<evidence type="ECO:0000313" key="1">
    <source>
        <dbReference type="EMBL" id="AEA99083.1"/>
    </source>
</evidence>
<organism evidence="1 2">
    <name type="scientific">Alteromonas mediterranea (strain DSM 17117 / CIP 110805 / LMG 28347 / Deep ecotype)</name>
    <dbReference type="NCBI Taxonomy" id="1774373"/>
    <lineage>
        <taxon>Bacteria</taxon>
        <taxon>Pseudomonadati</taxon>
        <taxon>Pseudomonadota</taxon>
        <taxon>Gammaproteobacteria</taxon>
        <taxon>Alteromonadales</taxon>
        <taxon>Alteromonadaceae</taxon>
        <taxon>Alteromonas/Salinimonas group</taxon>
        <taxon>Alteromonas</taxon>
    </lineage>
</organism>
<sequence length="60" mass="6604">MTETFKLDIVLGTNWIRIGTEAPGGATHAIEYLIKSLSPSIIEGPHLRDALLIKNVDEED</sequence>
<evidence type="ECO:0000313" key="2">
    <source>
        <dbReference type="Proteomes" id="UP000001870"/>
    </source>
</evidence>
<accession>F2GCC7</accession>
<reference evidence="1 2" key="2">
    <citation type="journal article" date="2015" name="Antonie Van Leeuwenhoek">
        <title>Ecophysiological diversity of a novel member of the genus Alteromonas, and description of Alteromonas mediterranea sp. nov.</title>
        <authorList>
            <person name="Ivanova E.P."/>
            <person name="Lopez-Perez M."/>
            <person name="Zabalos M."/>
            <person name="Nguyen S.H."/>
            <person name="Webb H.K."/>
            <person name="Ryan J."/>
            <person name="Lagutin K."/>
            <person name="Vyssotski M."/>
            <person name="Crawford R.J."/>
            <person name="Rodriguez-Valera F."/>
        </authorList>
    </citation>
    <scope>NUCLEOTIDE SEQUENCE [LARGE SCALE GENOMIC DNA]</scope>
    <source>
        <strain evidence="2">DSM 17117 / CIP 110805 / LMG 28347 / Deep ecotype</strain>
    </source>
</reference>
<dbReference type="RefSeq" id="WP_012519375.1">
    <property type="nucleotide sequence ID" value="NC_011138.3"/>
</dbReference>
<dbReference type="KEGG" id="amc:MADE_1014745"/>
<protein>
    <submittedName>
        <fullName evidence="1">Uncharacterized protein</fullName>
    </submittedName>
</protein>
<keyword evidence="2" id="KW-1185">Reference proteome</keyword>
<dbReference type="AlphaFoldDB" id="F2GCC7"/>
<dbReference type="HOGENOM" id="CLU_2930916_0_0_6"/>
<dbReference type="Proteomes" id="UP000001870">
    <property type="component" value="Chromosome"/>
</dbReference>